<organism evidence="2 3">
    <name type="scientific">uncultured phage cr82_1</name>
    <dbReference type="NCBI Taxonomy" id="2986416"/>
    <lineage>
        <taxon>Viruses</taxon>
        <taxon>Duplodnaviria</taxon>
        <taxon>Heunggongvirae</taxon>
        <taxon>Uroviricota</taxon>
        <taxon>Caudoviricetes</taxon>
        <taxon>Crassvirales</taxon>
        <taxon>Suoliviridae</taxon>
        <taxon>Loutivirinae</taxon>
        <taxon>Buchavirus</taxon>
        <taxon>Buchavirus oralis</taxon>
    </lineage>
</organism>
<dbReference type="GeneID" id="75687525"/>
<evidence type="ECO:0000259" key="1">
    <source>
        <dbReference type="Pfam" id="PF00004"/>
    </source>
</evidence>
<dbReference type="Proteomes" id="UP000827992">
    <property type="component" value="Segment"/>
</dbReference>
<dbReference type="InterPro" id="IPR027417">
    <property type="entry name" value="P-loop_NTPase"/>
</dbReference>
<dbReference type="GO" id="GO:0000502">
    <property type="term" value="C:proteasome complex"/>
    <property type="evidence" value="ECO:0007669"/>
    <property type="project" value="UniProtKB-KW"/>
</dbReference>
<evidence type="ECO:0000313" key="3">
    <source>
        <dbReference type="Proteomes" id="UP000827992"/>
    </source>
</evidence>
<proteinExistence type="predicted"/>
<dbReference type="InterPro" id="IPR003959">
    <property type="entry name" value="ATPase_AAA_core"/>
</dbReference>
<evidence type="ECO:0000313" key="2">
    <source>
        <dbReference type="EMBL" id="QWM91083.1"/>
    </source>
</evidence>
<dbReference type="GO" id="GO:0016887">
    <property type="term" value="F:ATP hydrolysis activity"/>
    <property type="evidence" value="ECO:0007669"/>
    <property type="project" value="InterPro"/>
</dbReference>
<dbReference type="RefSeq" id="YP_010510023.1">
    <property type="nucleotide sequence ID" value="NC_067214.1"/>
</dbReference>
<name>A0AAE7RZY6_9CAUD</name>
<dbReference type="GO" id="GO:0005524">
    <property type="term" value="F:ATP binding"/>
    <property type="evidence" value="ECO:0007669"/>
    <property type="project" value="InterPro"/>
</dbReference>
<sequence>MAEFIKIGEEIVPKPKLDGISYDLVNGKVYDLLYDRFEDKSYLKENGELNMPKKLYKLEDDDKFINRILTYFNSENSGKTTGVLLSGTKGTGKTMLSKRIALESNLPIIVVSTKHPMNCLNKFFKSFTVPVVIIFDEIEKNEPFWNTRDLLGFLDGVESTAKKLVLMTCNDTCNIDKNLFDRCSRIRYYKEYKADSNSVFIRSMAEDKGVKNIDEVVTFITEKMKIKSFDNISSFLDEIVLFEDITLEEIAEVMNISLTKE</sequence>
<gene>
    <name evidence="2" type="primary">gp_73686</name>
</gene>
<accession>A0AAE7RZY6</accession>
<dbReference type="EMBL" id="MZ130496">
    <property type="protein sequence ID" value="QWM91083.1"/>
    <property type="molecule type" value="Genomic_DNA"/>
</dbReference>
<dbReference type="KEGG" id="vg:75687525"/>
<protein>
    <submittedName>
        <fullName evidence="2">Proteasome (Non-ATPase regulatory subunit)</fullName>
    </submittedName>
</protein>
<reference evidence="2 3" key="1">
    <citation type="submission" date="2021-04" db="EMBL/GenBank/DDBJ databases">
        <authorList>
            <person name="Shkoporov A.N."/>
            <person name="Stockdale S.R."/>
            <person name="Guerin E."/>
            <person name="Ross R.P."/>
            <person name="Hill C."/>
        </authorList>
    </citation>
    <scope>NUCLEOTIDE SEQUENCE [LARGE SCALE GENOMIC DNA]</scope>
    <source>
        <strain evidence="3">cr82_1</strain>
    </source>
</reference>
<feature type="domain" description="ATPase AAA-type core" evidence="1">
    <location>
        <begin position="83"/>
        <end position="188"/>
    </location>
</feature>
<dbReference type="Pfam" id="PF00004">
    <property type="entry name" value="AAA"/>
    <property type="match status" value="1"/>
</dbReference>
<dbReference type="Gene3D" id="3.40.50.300">
    <property type="entry name" value="P-loop containing nucleotide triphosphate hydrolases"/>
    <property type="match status" value="1"/>
</dbReference>
<keyword evidence="3" id="KW-1185">Reference proteome</keyword>
<keyword evidence="2" id="KW-0647">Proteasome</keyword>
<dbReference type="SUPFAM" id="SSF52540">
    <property type="entry name" value="P-loop containing nucleoside triphosphate hydrolases"/>
    <property type="match status" value="1"/>
</dbReference>